<name>A0ACC6TRL1_9CREN</name>
<reference evidence="1" key="1">
    <citation type="submission" date="2024-07" db="EMBL/GenBank/DDBJ databases">
        <title>Metagenome and Metagenome-Assembled Genomes of Archaea from a hot spring from the geothermal field of Los Azufres, Mexico.</title>
        <authorList>
            <person name="Marin-Paredes R."/>
            <person name="Martinez-Romero E."/>
            <person name="Servin-Garciduenas L.E."/>
        </authorList>
    </citation>
    <scope>NUCLEOTIDE SEQUENCE</scope>
    <source>
        <strain evidence="1">AZ1-454</strain>
    </source>
</reference>
<protein>
    <submittedName>
        <fullName evidence="1">Cation-translocating P-type ATPase</fullName>
    </submittedName>
</protein>
<sequence length="752" mass="81130">MENEERKITLRLRSEELKVVGMHCATCVATVSKSVSSVKGVVDVNVNLASGEAKVSLSDAKLKDVVEAIRKAGYDVVTQRATLKVSLNPEEVERLREEIEEIPGVVKAIVNVDGVVYVEFNPLSTNAEAIREALEKEGYKVSVLAGEEEVPEVLASRRELRGYLYALAVGVVFTPLTLIFQYTGLTFLALLFSLPVQFYSGLRFHSGAWRAFKNKTTNMDTLVSLASNVGWLYSLYSFLIGGPTFFDSISLLITFVLVGKTLEAYLKAKSTNEIAGLLSVKAHVLREGREVEVDSSKLEVGDVVVVRAGETIPADGVVEEGMGEVEEAIFTGEVRPSRKVKGSPVIAGSTLVSGALKVYVTRAKNRTYLAQVVQALREAQNAKFPIQKLVDRVSQVFVPAIISIAVVAFVVWKLVMGVPTYEAVLFSVAVLAGACPCPLGLATPMAVLTSVNKLAKKGIVVRDGDAMEKLNQAKVFIFDKTGTLTKGEFKVTKVTVNEETLNAVANLEGYSSHPIAKAISRLVKRKLKVENFSDFPGEGVFGVVEGKSVIVGKKDFVLRNCEGSGKESILVCVDGKVVGGIVVEDELREDAVTTIRQLVKQGKEVYVATGDPDPKLDLGVKVFSGLSPDEKVDLVRKMRKKGLTVFVGDGVNDAQAIREADVGIAVSSGTDVAKYAGDVIVPSVGSVLELERMGMRTVKKIKENLAWAFAYNSVLVAIASGLFYPALYLPPEYSALAMSLNSVSVVTWSLVS</sequence>
<comment type="caution">
    <text evidence="1">The sequence shown here is derived from an EMBL/GenBank/DDBJ whole genome shotgun (WGS) entry which is preliminary data.</text>
</comment>
<organism evidence="1 2">
    <name type="scientific">Candidatus Aramenus sulfurataquae</name>
    <dbReference type="NCBI Taxonomy" id="1326980"/>
    <lineage>
        <taxon>Archaea</taxon>
        <taxon>Thermoproteota</taxon>
        <taxon>Thermoprotei</taxon>
        <taxon>Sulfolobales</taxon>
        <taxon>Sulfolobaceae</taxon>
        <taxon>Candidatus Aramenus</taxon>
    </lineage>
</organism>
<dbReference type="Proteomes" id="UP000053480">
    <property type="component" value="Unassembled WGS sequence"/>
</dbReference>
<accession>A0ACC6TRL1</accession>
<gene>
    <name evidence="1" type="ORF">TQ35_0009700</name>
</gene>
<proteinExistence type="predicted"/>
<evidence type="ECO:0000313" key="2">
    <source>
        <dbReference type="Proteomes" id="UP000053480"/>
    </source>
</evidence>
<dbReference type="EMBL" id="JZWS03000035">
    <property type="protein sequence ID" value="MEW9492454.1"/>
    <property type="molecule type" value="Genomic_DNA"/>
</dbReference>
<evidence type="ECO:0000313" key="1">
    <source>
        <dbReference type="EMBL" id="MEW9492454.1"/>
    </source>
</evidence>